<proteinExistence type="predicted"/>
<dbReference type="EMBL" id="JAFKCS010000015">
    <property type="protein sequence ID" value="MBN7821149.1"/>
    <property type="molecule type" value="Genomic_DNA"/>
</dbReference>
<comment type="caution">
    <text evidence="1">The sequence shown here is derived from an EMBL/GenBank/DDBJ whole genome shotgun (WGS) entry which is preliminary data.</text>
</comment>
<evidence type="ECO:0000313" key="2">
    <source>
        <dbReference type="Proteomes" id="UP000663992"/>
    </source>
</evidence>
<name>A0ABS3CVK1_9ALTE</name>
<evidence type="ECO:0000313" key="1">
    <source>
        <dbReference type="EMBL" id="MBN7821149.1"/>
    </source>
</evidence>
<keyword evidence="2" id="KW-1185">Reference proteome</keyword>
<protein>
    <submittedName>
        <fullName evidence="1">Uncharacterized protein</fullName>
    </submittedName>
</protein>
<gene>
    <name evidence="1" type="ORF">J0A65_14855</name>
</gene>
<organism evidence="1 2">
    <name type="scientific">Bowmanella yangjiangensis</name>
    <dbReference type="NCBI Taxonomy" id="2811230"/>
    <lineage>
        <taxon>Bacteria</taxon>
        <taxon>Pseudomonadati</taxon>
        <taxon>Pseudomonadota</taxon>
        <taxon>Gammaproteobacteria</taxon>
        <taxon>Alteromonadales</taxon>
        <taxon>Alteromonadaceae</taxon>
        <taxon>Bowmanella</taxon>
    </lineage>
</organism>
<accession>A0ABS3CVK1</accession>
<sequence>MLKHFACDMAEGTVESARDRANDSPDRMNDNDVANGIFTAVLRGSGRLISGSKKPACR</sequence>
<dbReference type="RefSeq" id="WP_206595101.1">
    <property type="nucleotide sequence ID" value="NZ_JAFKCS010000015.1"/>
</dbReference>
<dbReference type="Proteomes" id="UP000663992">
    <property type="component" value="Unassembled WGS sequence"/>
</dbReference>
<reference evidence="1 2" key="1">
    <citation type="submission" date="2021-03" db="EMBL/GenBank/DDBJ databases">
        <title>novel species isolated from a fishpond in China.</title>
        <authorList>
            <person name="Lu H."/>
            <person name="Cai Z."/>
        </authorList>
    </citation>
    <scope>NUCLEOTIDE SEQUENCE [LARGE SCALE GENOMIC DNA]</scope>
    <source>
        <strain evidence="1 2">Y57</strain>
    </source>
</reference>